<dbReference type="InterPro" id="IPR058543">
    <property type="entry name" value="Beta-prop_RSE1/DDB1/CPSF1_2nd"/>
</dbReference>
<dbReference type="Pfam" id="PF23726">
    <property type="entry name" value="Beta-prop_RSE1_2nd"/>
    <property type="match status" value="1"/>
</dbReference>
<reference evidence="3 4" key="1">
    <citation type="submission" date="2014-04" db="EMBL/GenBank/DDBJ databases">
        <authorList>
            <consortium name="International Citrus Genome Consortium"/>
            <person name="Gmitter F."/>
            <person name="Chen C."/>
            <person name="Farmerie W."/>
            <person name="Harkins T."/>
            <person name="Desany B."/>
            <person name="Mohiuddin M."/>
            <person name="Kodira C."/>
            <person name="Borodovsky M."/>
            <person name="Lomsadze A."/>
            <person name="Burns P."/>
            <person name="Jenkins J."/>
            <person name="Prochnik S."/>
            <person name="Shu S."/>
            <person name="Chapman J."/>
            <person name="Pitluck S."/>
            <person name="Schmutz J."/>
            <person name="Rokhsar D."/>
        </authorList>
    </citation>
    <scope>NUCLEOTIDE SEQUENCE</scope>
</reference>
<proteinExistence type="predicted"/>
<dbReference type="InterPro" id="IPR050358">
    <property type="entry name" value="RSE1/DDB1/CFT1"/>
</dbReference>
<dbReference type="PANTHER" id="PTHR10644">
    <property type="entry name" value="DNA REPAIR/RNA PROCESSING CPSF FAMILY"/>
    <property type="match status" value="1"/>
</dbReference>
<dbReference type="InterPro" id="IPR036322">
    <property type="entry name" value="WD40_repeat_dom_sf"/>
</dbReference>
<evidence type="ECO:0000313" key="3">
    <source>
        <dbReference type="EMBL" id="KDO65376.1"/>
    </source>
</evidence>
<evidence type="ECO:0000313" key="4">
    <source>
        <dbReference type="Proteomes" id="UP000027120"/>
    </source>
</evidence>
<dbReference type="EMBL" id="KK784903">
    <property type="protein sequence ID" value="KDO65376.1"/>
    <property type="molecule type" value="Genomic_DNA"/>
</dbReference>
<accession>A0A067FQC0</accession>
<evidence type="ECO:0000259" key="2">
    <source>
        <dbReference type="Pfam" id="PF23726"/>
    </source>
</evidence>
<organism evidence="3 4">
    <name type="scientific">Citrus sinensis</name>
    <name type="common">Sweet orange</name>
    <name type="synonym">Citrus aurantium var. sinensis</name>
    <dbReference type="NCBI Taxonomy" id="2711"/>
    <lineage>
        <taxon>Eukaryota</taxon>
        <taxon>Viridiplantae</taxon>
        <taxon>Streptophyta</taxon>
        <taxon>Embryophyta</taxon>
        <taxon>Tracheophyta</taxon>
        <taxon>Spermatophyta</taxon>
        <taxon>Magnoliopsida</taxon>
        <taxon>eudicotyledons</taxon>
        <taxon>Gunneridae</taxon>
        <taxon>Pentapetalae</taxon>
        <taxon>rosids</taxon>
        <taxon>malvids</taxon>
        <taxon>Sapindales</taxon>
        <taxon>Rutaceae</taxon>
        <taxon>Aurantioideae</taxon>
        <taxon>Citrus</taxon>
    </lineage>
</organism>
<dbReference type="InterPro" id="IPR015943">
    <property type="entry name" value="WD40/YVTN_repeat-like_dom_sf"/>
</dbReference>
<name>A0A067FQC0_CITSI</name>
<dbReference type="AlphaFoldDB" id="A0A067FQC0"/>
<sequence length="463" mass="51194">VELPGCKGIWTVYHKSSRGHNADSSRMAAYDDEYHAYLIISLEARTMVLETADLLTEVTESVDYFVQGRTIAAGNLFGRRRVIQVFERGARILDGSYMTQDLSFGPSNSESGSGSENSTVLSVSIADPYVLLGMSDGSIRLLVGDPSTCTVSVQTPAAIESSKKPVSSCTLYHDKGPEPWLRKTSTDAWLSTGVGEAIDGADGGPLDQGDIYSVVCYESGALEIFDVPNFNCVFTVDKFVSGRTHIVDTYMREALKDSETEINSSSEEGTGQGRKENIHSMKVVELAMQRWSAHHSRPFLFAILTDGTILCYQAYLFEGPENTSKSDDPVSTSRSLSVSNVSASRLRNLRFSRTPLDAYTREETPHGAPCQRITIFKNISGHQGFFLSGSRPCWCMVFRERLRVHPQLCDGSIVAFTVLHNVNCNHGFIYVTSQGILKICQLPSGSTYDNYWPVQKVVFFLYF</sequence>
<feature type="region of interest" description="Disordered" evidence="1">
    <location>
        <begin position="257"/>
        <end position="276"/>
    </location>
</feature>
<dbReference type="SUPFAM" id="SSF50978">
    <property type="entry name" value="WD40 repeat-like"/>
    <property type="match status" value="1"/>
</dbReference>
<dbReference type="Gene3D" id="2.130.10.10">
    <property type="entry name" value="YVTN repeat-like/Quinoprotein amine dehydrogenase"/>
    <property type="match status" value="1"/>
</dbReference>
<gene>
    <name evidence="3" type="ORF">CISIN_1g0005452mg</name>
</gene>
<dbReference type="Proteomes" id="UP000027120">
    <property type="component" value="Unassembled WGS sequence"/>
</dbReference>
<evidence type="ECO:0000256" key="1">
    <source>
        <dbReference type="SAM" id="MobiDB-lite"/>
    </source>
</evidence>
<feature type="non-terminal residue" evidence="3">
    <location>
        <position position="1"/>
    </location>
</feature>
<feature type="domain" description="RSE1/DDB1/CPSF1 second beta-propeller" evidence="2">
    <location>
        <begin position="2"/>
        <end position="442"/>
    </location>
</feature>
<keyword evidence="4" id="KW-1185">Reference proteome</keyword>
<protein>
    <recommendedName>
        <fullName evidence="2">RSE1/DDB1/CPSF1 second beta-propeller domain-containing protein</fullName>
    </recommendedName>
</protein>